<proteinExistence type="predicted"/>
<organism evidence="1 2">
    <name type="scientific">Cannabis sativa</name>
    <name type="common">Hemp</name>
    <name type="synonym">Marijuana</name>
    <dbReference type="NCBI Taxonomy" id="3483"/>
    <lineage>
        <taxon>Eukaryota</taxon>
        <taxon>Viridiplantae</taxon>
        <taxon>Streptophyta</taxon>
        <taxon>Embryophyta</taxon>
        <taxon>Tracheophyta</taxon>
        <taxon>Spermatophyta</taxon>
        <taxon>Magnoliopsida</taxon>
        <taxon>eudicotyledons</taxon>
        <taxon>Gunneridae</taxon>
        <taxon>Pentapetalae</taxon>
        <taxon>rosids</taxon>
        <taxon>fabids</taxon>
        <taxon>Rosales</taxon>
        <taxon>Cannabaceae</taxon>
        <taxon>Cannabis</taxon>
    </lineage>
</organism>
<gene>
    <name evidence="1" type="ORF">F8388_025679</name>
</gene>
<sequence length="462" mass="52878">MHTGGFHGPSGRGKHHKPLVLGRIKAFTPLVLAGKISLIQIVTSSSVEENQQTGILRFSTKRERELQTKKQVSKKRLEQKNFYEYSKAEKSDKEWIRAVMMFRDNSETPWSAIFYNLSREIDRKLVVSQMYDDRTIIWCKNEDEVDLLLKLNKMVISGTWVTIVSFIRWSVEEHNKDVKVECRSSWIGIERLPLHLWNMKTMRRIGALCGGLLDIEKDTTEKSFLHHLRLKLEGNEHGFVPALISFHNEGLEISLKLFKLNDWGYRFSGFFNIIWHQDSELYKKEKEQRMTNEGEADLIKGGEGGELAEGIQATIVSSENVAEVVGGDETNREGGDQSSSSDFVLQSAVVTQANEGQPKSADFPSMTETGDQASAVEVNKNGKQPVIYTRKRNSKALVGEEDTINRMEIWEDDEDPREEAIEEDFSESEASDIDCEDNLDETNEEYEDIWVTLKNYGVRRII</sequence>
<dbReference type="Proteomes" id="UP000525078">
    <property type="component" value="Unassembled WGS sequence"/>
</dbReference>
<dbReference type="AlphaFoldDB" id="A0A7J6G1J1"/>
<comment type="caution">
    <text evidence="1">The sequence shown here is derived from an EMBL/GenBank/DDBJ whole genome shotgun (WGS) entry which is preliminary data.</text>
</comment>
<evidence type="ECO:0000313" key="1">
    <source>
        <dbReference type="EMBL" id="KAF4376808.1"/>
    </source>
</evidence>
<reference evidence="1 2" key="1">
    <citation type="journal article" date="2020" name="bioRxiv">
        <title>Sequence and annotation of 42 cannabis genomes reveals extensive copy number variation in cannabinoid synthesis and pathogen resistance genes.</title>
        <authorList>
            <person name="Mckernan K.J."/>
            <person name="Helbert Y."/>
            <person name="Kane L.T."/>
            <person name="Ebling H."/>
            <person name="Zhang L."/>
            <person name="Liu B."/>
            <person name="Eaton Z."/>
            <person name="Mclaughlin S."/>
            <person name="Kingan S."/>
            <person name="Baybayan P."/>
            <person name="Concepcion G."/>
            <person name="Jordan M."/>
            <person name="Riva A."/>
            <person name="Barbazuk W."/>
            <person name="Harkins T."/>
        </authorList>
    </citation>
    <scope>NUCLEOTIDE SEQUENCE [LARGE SCALE GENOMIC DNA]</scope>
    <source>
        <strain evidence="2">cv. Jamaican Lion 4</strain>
        <tissue evidence="1">Leaf</tissue>
    </source>
</reference>
<name>A0A7J6G1J1_CANSA</name>
<dbReference type="PANTHER" id="PTHR34427:SF5">
    <property type="entry name" value="DUF4283 DOMAIN-CONTAINING PROTEIN"/>
    <property type="match status" value="1"/>
</dbReference>
<evidence type="ECO:0008006" key="3">
    <source>
        <dbReference type="Google" id="ProtNLM"/>
    </source>
</evidence>
<protein>
    <recommendedName>
        <fullName evidence="3">DUF4283 domain-containing protein</fullName>
    </recommendedName>
</protein>
<dbReference type="PANTHER" id="PTHR34427">
    <property type="entry name" value="DUF4283 DOMAIN PROTEIN"/>
    <property type="match status" value="1"/>
</dbReference>
<evidence type="ECO:0000313" key="2">
    <source>
        <dbReference type="Proteomes" id="UP000525078"/>
    </source>
</evidence>
<accession>A0A7J6G1J1</accession>
<dbReference type="EMBL" id="JAATIP010000084">
    <property type="protein sequence ID" value="KAF4376808.1"/>
    <property type="molecule type" value="Genomic_DNA"/>
</dbReference>